<keyword evidence="1" id="KW-1185">Reference proteome</keyword>
<evidence type="ECO:0000313" key="2">
    <source>
        <dbReference type="RefSeq" id="XP_045151837.1"/>
    </source>
</evidence>
<evidence type="ECO:0000313" key="1">
    <source>
        <dbReference type="Proteomes" id="UP000694863"/>
    </source>
</evidence>
<dbReference type="Proteomes" id="UP000694863">
    <property type="component" value="Unplaced"/>
</dbReference>
<protein>
    <submittedName>
        <fullName evidence="2">Nuclear body protein SP140-like protein</fullName>
    </submittedName>
</protein>
<sequence>MSTEEQNKGELLIYNTVLNHYRKLKVEISNAINETFPFLEGLRDRGFITAKLFSDAEESCRNLVPVQRVVYNVLNELENSFSRSFLEALFSAVNMKVYPDLIQICRSFEEVICNIQIGDEEETQFIHEQGKTLLETRTPEPLSEDKKMSTRASTSLSNQIDALKAEERAEGCAVEPEQAGIKRGQPRIHLLTQGTKVPRKRGRPKVSCGEVTGTLHKEKLGQAVSDKCVLLKDGSWLTPREFEVRGGYANSRNWKMSIRCGGRPLQWLIKEGFLTHPPRTYHWRRKREREPPTNDMVGLALQNSDDCEVCRQRGTLFCCDTCSRSFHEECHIPPVEVQRDPWSCIFCRMKDAPGSPPCQHESEALERQMLPEEQLKCEFLLLKVYCCSESSFFAKIPYYYYNRENSQLLNEPMWLNRIKKRLNQKDYHQVEEFVRDMRLIFQNHRASFKYKNFGQMGLRLEAAFEKNFKEVFPFQNMTETRSLV</sequence>
<reference evidence="2" key="1">
    <citation type="submission" date="2025-08" db="UniProtKB">
        <authorList>
            <consortium name="RefSeq"/>
        </authorList>
    </citation>
    <scope>IDENTIFICATION</scope>
</reference>
<proteinExistence type="predicted"/>
<gene>
    <name evidence="2" type="primary">LOC101648955</name>
</gene>
<accession>A0AC55DJB9</accession>
<organism evidence="1 2">
    <name type="scientific">Echinops telfairi</name>
    <name type="common">Lesser hedgehog tenrec</name>
    <dbReference type="NCBI Taxonomy" id="9371"/>
    <lineage>
        <taxon>Eukaryota</taxon>
        <taxon>Metazoa</taxon>
        <taxon>Chordata</taxon>
        <taxon>Craniata</taxon>
        <taxon>Vertebrata</taxon>
        <taxon>Euteleostomi</taxon>
        <taxon>Mammalia</taxon>
        <taxon>Eutheria</taxon>
        <taxon>Afrotheria</taxon>
        <taxon>Tenrecidae</taxon>
        <taxon>Tenrecinae</taxon>
        <taxon>Echinops</taxon>
    </lineage>
</organism>
<dbReference type="RefSeq" id="XP_045151837.1">
    <property type="nucleotide sequence ID" value="XM_045295902.1"/>
</dbReference>
<name>A0AC55DJB9_ECHTE</name>